<sequence>MVFDPARTEGLNDDVVALYRRAEMYLIEVIRRALIRTGESPTWAEAQLLAIRQERGNIEGMADALHQRLGTTWRSTIDAAYLRGQIEAEKELAALPEHLRPTPAAPVFESSAAVYALVSEAITTMEPVHRNLVRRVDDIWRRIGVEATGYSVTGVMTTQQAAQRAFTRMAREGLPFYVDKAGRKWGLDTYAEMAVRTMTNKALRAGHTNTMIEHGIDLVVVSSHKNPAPQCAPFERKVLSLTGQFAPGTHRIGDSIVNVKATMRDAEASGLHHVNCRHTHSAYIPGYTRVSDAPYDGDDTGYKATQKQRYYERQIRASKRMEAAAIDETDVRAARQRKNAYQAKLRDHIAKHDLPRRREREQLMKPAKGAVGVEFRDGDSFDD</sequence>
<dbReference type="Proteomes" id="UP000315234">
    <property type="component" value="Unassembled WGS sequence"/>
</dbReference>
<evidence type="ECO:0000256" key="1">
    <source>
        <dbReference type="SAM" id="MobiDB-lite"/>
    </source>
</evidence>
<evidence type="ECO:0008006" key="5">
    <source>
        <dbReference type="Google" id="ProtNLM"/>
    </source>
</evidence>
<proteinExistence type="predicted"/>
<evidence type="ECO:0000313" key="2">
    <source>
        <dbReference type="EMBL" id="GEA42062.1"/>
    </source>
</evidence>
<feature type="compositionally biased region" description="Basic and acidic residues" evidence="1">
    <location>
        <begin position="348"/>
        <end position="363"/>
    </location>
</feature>
<dbReference type="EMBL" id="BJLD01000001">
    <property type="protein sequence ID" value="GEA42062.1"/>
    <property type="molecule type" value="Genomic_DNA"/>
</dbReference>
<dbReference type="GO" id="GO:0005198">
    <property type="term" value="F:structural molecule activity"/>
    <property type="evidence" value="ECO:0007669"/>
    <property type="project" value="InterPro"/>
</dbReference>
<dbReference type="InterPro" id="IPR009319">
    <property type="entry name" value="Phage_A118_VSP1"/>
</dbReference>
<gene>
    <name evidence="2" type="ORF">Cst04h_02320</name>
    <name evidence="3" type="ORF">Cst04h_28690</name>
</gene>
<dbReference type="EMBL" id="BJLD01000016">
    <property type="protein sequence ID" value="GEA44699.1"/>
    <property type="molecule type" value="Genomic_DNA"/>
</dbReference>
<comment type="caution">
    <text evidence="2">The sequence shown here is derived from an EMBL/GenBank/DDBJ whole genome shotgun (WGS) entry which is preliminary data.</text>
</comment>
<feature type="region of interest" description="Disordered" evidence="1">
    <location>
        <begin position="348"/>
        <end position="383"/>
    </location>
</feature>
<protein>
    <recommendedName>
        <fullName evidence="5">Phage minor capsid protein</fullName>
    </recommendedName>
</protein>
<dbReference type="AlphaFoldDB" id="A0AAQ1TXJ7"/>
<dbReference type="RefSeq" id="WP_034657076.1">
    <property type="nucleotide sequence ID" value="NZ_BJLD01000001.1"/>
</dbReference>
<name>A0AAQ1TXJ7_CORST</name>
<reference evidence="2 4" key="1">
    <citation type="submission" date="2019-06" db="EMBL/GenBank/DDBJ databases">
        <title>Draft genome sequence of Corynebacterium striatum NBRC 15291.</title>
        <authorList>
            <person name="Miura T."/>
            <person name="Furukawa M."/>
            <person name="Shimamura M."/>
            <person name="Ohyama Y."/>
            <person name="Yamazoe A."/>
            <person name="Kawasaki H."/>
        </authorList>
    </citation>
    <scope>NUCLEOTIDE SEQUENCE [LARGE SCALE GENOMIC DNA]</scope>
    <source>
        <strain evidence="2 4">NBRC 15291</strain>
    </source>
</reference>
<organism evidence="2 4">
    <name type="scientific">Corynebacterium striatum</name>
    <dbReference type="NCBI Taxonomy" id="43770"/>
    <lineage>
        <taxon>Bacteria</taxon>
        <taxon>Bacillati</taxon>
        <taxon>Actinomycetota</taxon>
        <taxon>Actinomycetes</taxon>
        <taxon>Mycobacteriales</taxon>
        <taxon>Corynebacteriaceae</taxon>
        <taxon>Corynebacterium</taxon>
    </lineage>
</organism>
<feature type="compositionally biased region" description="Basic and acidic residues" evidence="1">
    <location>
        <begin position="374"/>
        <end position="383"/>
    </location>
</feature>
<accession>A0AAQ1TXJ7</accession>
<evidence type="ECO:0000313" key="4">
    <source>
        <dbReference type="Proteomes" id="UP000315234"/>
    </source>
</evidence>
<dbReference type="Pfam" id="PF06152">
    <property type="entry name" value="Phage_min_cap2"/>
    <property type="match status" value="1"/>
</dbReference>
<evidence type="ECO:0000313" key="3">
    <source>
        <dbReference type="EMBL" id="GEA44699.1"/>
    </source>
</evidence>